<sequence>MCLSSSIARVFSRFAVELIAHPPSTPFNASAARTTGFFEVSKWLRHALFQADPKEMKAI</sequence>
<reference evidence="1 2" key="1">
    <citation type="submission" date="2022-03" db="EMBL/GenBank/DDBJ databases">
        <authorList>
            <person name="Brunel B."/>
        </authorList>
    </citation>
    <scope>NUCLEOTIDE SEQUENCE [LARGE SCALE GENOMIC DNA]</scope>
    <source>
        <strain evidence="1">STM5069sample</strain>
    </source>
</reference>
<protein>
    <submittedName>
        <fullName evidence="1">Uncharacterized protein</fullName>
    </submittedName>
</protein>
<comment type="caution">
    <text evidence="1">The sequence shown here is derived from an EMBL/GenBank/DDBJ whole genome shotgun (WGS) entry which is preliminary data.</text>
</comment>
<dbReference type="EMBL" id="CAKXZT010000170">
    <property type="protein sequence ID" value="CAH2408813.1"/>
    <property type="molecule type" value="Genomic_DNA"/>
</dbReference>
<accession>A0ABN8KGB0</accession>
<evidence type="ECO:0000313" key="1">
    <source>
        <dbReference type="EMBL" id="CAH2408813.1"/>
    </source>
</evidence>
<evidence type="ECO:0000313" key="2">
    <source>
        <dbReference type="Proteomes" id="UP001153050"/>
    </source>
</evidence>
<name>A0ABN8KGB0_9HYPH</name>
<proteinExistence type="predicted"/>
<dbReference type="Proteomes" id="UP001153050">
    <property type="component" value="Unassembled WGS sequence"/>
</dbReference>
<gene>
    <name evidence="1" type="ORF">MES5069_710017</name>
</gene>
<keyword evidence="2" id="KW-1185">Reference proteome</keyword>
<organism evidence="1 2">
    <name type="scientific">Mesorhizobium escarrei</name>
    <dbReference type="NCBI Taxonomy" id="666018"/>
    <lineage>
        <taxon>Bacteria</taxon>
        <taxon>Pseudomonadati</taxon>
        <taxon>Pseudomonadota</taxon>
        <taxon>Alphaproteobacteria</taxon>
        <taxon>Hyphomicrobiales</taxon>
        <taxon>Phyllobacteriaceae</taxon>
        <taxon>Mesorhizobium</taxon>
    </lineage>
</organism>